<dbReference type="InterPro" id="IPR000160">
    <property type="entry name" value="GGDEF_dom"/>
</dbReference>
<evidence type="ECO:0000256" key="1">
    <source>
        <dbReference type="SAM" id="Coils"/>
    </source>
</evidence>
<dbReference type="CDD" id="cd01948">
    <property type="entry name" value="EAL"/>
    <property type="match status" value="1"/>
</dbReference>
<dbReference type="PANTHER" id="PTHR44757">
    <property type="entry name" value="DIGUANYLATE CYCLASE DGCP"/>
    <property type="match status" value="1"/>
</dbReference>
<dbReference type="InterPro" id="IPR043128">
    <property type="entry name" value="Rev_trsase/Diguanyl_cyclase"/>
</dbReference>
<keyword evidence="1" id="KW-0175">Coiled coil</keyword>
<dbReference type="EMBL" id="MKIM01000027">
    <property type="protein sequence ID" value="OLP44422.1"/>
    <property type="molecule type" value="Genomic_DNA"/>
</dbReference>
<feature type="domain" description="EAL" evidence="2">
    <location>
        <begin position="250"/>
        <end position="503"/>
    </location>
</feature>
<feature type="domain" description="GGDEF" evidence="3">
    <location>
        <begin position="109"/>
        <end position="241"/>
    </location>
</feature>
<gene>
    <name evidence="4" type="ORF">BJF95_07775</name>
</gene>
<dbReference type="SMART" id="SM00267">
    <property type="entry name" value="GGDEF"/>
    <property type="match status" value="1"/>
</dbReference>
<dbReference type="InterPro" id="IPR052155">
    <property type="entry name" value="Biofilm_reg_signaling"/>
</dbReference>
<protein>
    <recommendedName>
        <fullName evidence="6">Diguanylate cyclase</fullName>
    </recommendedName>
</protein>
<sequence length="530" mass="58552">MNDSRSSESIVDDRVKRLTRRLEREKSARQQAEALLEERSRELYYANTALAQLAQDLEKRVVARTSELSVEREHAMALAQQDHLTTLLNRRFFTSSLGDLCQKARLRGGRVVVVLVDMDDFKTINDTQGHEGGDIVLREVSRRLTSVVGYGIAARLGGDEFALALSDLPNDMADAVFAQRLIAALSVPVDFNGRKLQISASIGYASMPDHAVSSSQLLRHADMALYASKKAGKGRATGFTDDLRAEADERRLLELELVLAIERQEIVPWYQRIVDGLTGRTLGVEVLARWHHPYRGLVLPGIFLPLAEERNLLEAIFVQVATKACAEMAPFVAMGKLNYVSLNVSPSQFKAGDITSTIAKILNKTGFPATALVVEITEDLIMSDLGRAASELSELSRLGIRIALDDFGTGYSNIASLSALPIQWIKLDRSLVRKLGESRVGQAIVEAVLQMAAALHIDVVAEGIETEVQSQWLVAAGCRKHQGFLYGRPGPYHELPCFADGTGQKQFRRENKNLEHRGRKTALPDSLKQK</sequence>
<dbReference type="SMART" id="SM00052">
    <property type="entry name" value="EAL"/>
    <property type="match status" value="1"/>
</dbReference>
<dbReference type="InterPro" id="IPR029787">
    <property type="entry name" value="Nucleotide_cyclase"/>
</dbReference>
<comment type="caution">
    <text evidence="4">The sequence shown here is derived from an EMBL/GenBank/DDBJ whole genome shotgun (WGS) entry which is preliminary data.</text>
</comment>
<dbReference type="PROSITE" id="PS50887">
    <property type="entry name" value="GGDEF"/>
    <property type="match status" value="1"/>
</dbReference>
<dbReference type="Pfam" id="PF00990">
    <property type="entry name" value="GGDEF"/>
    <property type="match status" value="1"/>
</dbReference>
<dbReference type="PROSITE" id="PS50883">
    <property type="entry name" value="EAL"/>
    <property type="match status" value="1"/>
</dbReference>
<evidence type="ECO:0008006" key="6">
    <source>
        <dbReference type="Google" id="ProtNLM"/>
    </source>
</evidence>
<name>A0A1Q8ZR66_9HYPH</name>
<dbReference type="InterPro" id="IPR001633">
    <property type="entry name" value="EAL_dom"/>
</dbReference>
<organism evidence="4 5">
    <name type="scientific">Rhizobium oryziradicis</name>
    <dbReference type="NCBI Taxonomy" id="1867956"/>
    <lineage>
        <taxon>Bacteria</taxon>
        <taxon>Pseudomonadati</taxon>
        <taxon>Pseudomonadota</taxon>
        <taxon>Alphaproteobacteria</taxon>
        <taxon>Hyphomicrobiales</taxon>
        <taxon>Rhizobiaceae</taxon>
        <taxon>Rhizobium/Agrobacterium group</taxon>
        <taxon>Rhizobium</taxon>
    </lineage>
</organism>
<dbReference type="Gene3D" id="3.30.70.270">
    <property type="match status" value="1"/>
</dbReference>
<feature type="coiled-coil region" evidence="1">
    <location>
        <begin position="15"/>
        <end position="42"/>
    </location>
</feature>
<evidence type="ECO:0000313" key="4">
    <source>
        <dbReference type="EMBL" id="OLP44422.1"/>
    </source>
</evidence>
<dbReference type="SUPFAM" id="SSF55073">
    <property type="entry name" value="Nucleotide cyclase"/>
    <property type="match status" value="1"/>
</dbReference>
<dbReference type="NCBIfam" id="TIGR00254">
    <property type="entry name" value="GGDEF"/>
    <property type="match status" value="1"/>
</dbReference>
<dbReference type="STRING" id="1867956.BJF95_07775"/>
<dbReference type="Pfam" id="PF00563">
    <property type="entry name" value="EAL"/>
    <property type="match status" value="1"/>
</dbReference>
<dbReference type="RefSeq" id="WP_075639933.1">
    <property type="nucleotide sequence ID" value="NZ_MKIM01000027.1"/>
</dbReference>
<dbReference type="Gene3D" id="3.20.20.450">
    <property type="entry name" value="EAL domain"/>
    <property type="match status" value="1"/>
</dbReference>
<proteinExistence type="predicted"/>
<dbReference type="SUPFAM" id="SSF141868">
    <property type="entry name" value="EAL domain-like"/>
    <property type="match status" value="1"/>
</dbReference>
<evidence type="ECO:0000259" key="3">
    <source>
        <dbReference type="PROSITE" id="PS50887"/>
    </source>
</evidence>
<dbReference type="Proteomes" id="UP000186894">
    <property type="component" value="Unassembled WGS sequence"/>
</dbReference>
<dbReference type="AlphaFoldDB" id="A0A1Q8ZR66"/>
<dbReference type="OrthoDB" id="9814202at2"/>
<keyword evidence="5" id="KW-1185">Reference proteome</keyword>
<dbReference type="CDD" id="cd01949">
    <property type="entry name" value="GGDEF"/>
    <property type="match status" value="1"/>
</dbReference>
<dbReference type="PANTHER" id="PTHR44757:SF2">
    <property type="entry name" value="BIOFILM ARCHITECTURE MAINTENANCE PROTEIN MBAA"/>
    <property type="match status" value="1"/>
</dbReference>
<reference evidence="4 5" key="1">
    <citation type="submission" date="2016-09" db="EMBL/GenBank/DDBJ databases">
        <title>Rhizobium oryziradicis sp. nov., isolated from the root of rice.</title>
        <authorList>
            <person name="Zhao J."/>
            <person name="Zhang X."/>
        </authorList>
    </citation>
    <scope>NUCLEOTIDE SEQUENCE [LARGE SCALE GENOMIC DNA]</scope>
    <source>
        <strain evidence="4 5">N19</strain>
    </source>
</reference>
<evidence type="ECO:0000313" key="5">
    <source>
        <dbReference type="Proteomes" id="UP000186894"/>
    </source>
</evidence>
<evidence type="ECO:0000259" key="2">
    <source>
        <dbReference type="PROSITE" id="PS50883"/>
    </source>
</evidence>
<dbReference type="InterPro" id="IPR035919">
    <property type="entry name" value="EAL_sf"/>
</dbReference>
<accession>A0A1Q8ZR66</accession>